<feature type="coiled-coil region" evidence="1">
    <location>
        <begin position="93"/>
        <end position="127"/>
    </location>
</feature>
<proteinExistence type="predicted"/>
<dbReference type="OrthoDB" id="317125at2759"/>
<dbReference type="Proteomes" id="UP000683925">
    <property type="component" value="Unassembled WGS sequence"/>
</dbReference>
<dbReference type="EMBL" id="CAJJDP010000022">
    <property type="protein sequence ID" value="CAD8149341.1"/>
    <property type="molecule type" value="Genomic_DNA"/>
</dbReference>
<evidence type="ECO:0000313" key="3">
    <source>
        <dbReference type="Proteomes" id="UP000683925"/>
    </source>
</evidence>
<name>A0A8S1T655_PAROT</name>
<organism evidence="2 3">
    <name type="scientific">Paramecium octaurelia</name>
    <dbReference type="NCBI Taxonomy" id="43137"/>
    <lineage>
        <taxon>Eukaryota</taxon>
        <taxon>Sar</taxon>
        <taxon>Alveolata</taxon>
        <taxon>Ciliophora</taxon>
        <taxon>Intramacronucleata</taxon>
        <taxon>Oligohymenophorea</taxon>
        <taxon>Peniculida</taxon>
        <taxon>Parameciidae</taxon>
        <taxon>Paramecium</taxon>
    </lineage>
</organism>
<evidence type="ECO:0000313" key="2">
    <source>
        <dbReference type="EMBL" id="CAD8149341.1"/>
    </source>
</evidence>
<protein>
    <submittedName>
        <fullName evidence="2">Uncharacterized protein</fullName>
    </submittedName>
</protein>
<accession>A0A8S1T655</accession>
<dbReference type="OMA" id="LMQNIEM"/>
<comment type="caution">
    <text evidence="2">The sequence shown here is derived from an EMBL/GenBank/DDBJ whole genome shotgun (WGS) entry which is preliminary data.</text>
</comment>
<sequence>MESDFLSIKAREINKKKLSLLYSLKNQNIEQNDLIDDNIYFIKKLTSDHPLKEIIKECQNNVREGFLTPLTNRSSMSIEFTANMFVEEILDSVKLKHIKILQLEELINNLKQNIEMIQKLEIKQQKQNDKELYQILMINSPNDPTYQLYLNDQKLYPNQLHSQPFDFKDKLNFILFTNNQVLETISFDMVYQIGNNCFNINQNQYNQNIQLKFLEESNVPIIYDFQIQIFFHMTSELKKTIIKSLKEEIQELDSKILDMIEIINRMLEPFSNKGFKYLRYQGMIDNDTIGKNRNHCCIIF</sequence>
<evidence type="ECO:0000256" key="1">
    <source>
        <dbReference type="SAM" id="Coils"/>
    </source>
</evidence>
<gene>
    <name evidence="2" type="ORF">POCTA_138.1.T0220181</name>
</gene>
<reference evidence="2" key="1">
    <citation type="submission" date="2021-01" db="EMBL/GenBank/DDBJ databases">
        <authorList>
            <consortium name="Genoscope - CEA"/>
            <person name="William W."/>
        </authorList>
    </citation>
    <scope>NUCLEOTIDE SEQUENCE</scope>
</reference>
<keyword evidence="1" id="KW-0175">Coiled coil</keyword>
<dbReference type="AlphaFoldDB" id="A0A8S1T655"/>
<keyword evidence="3" id="KW-1185">Reference proteome</keyword>